<evidence type="ECO:0000313" key="3">
    <source>
        <dbReference type="Proteomes" id="UP001209854"/>
    </source>
</evidence>
<dbReference type="Pfam" id="PF04463">
    <property type="entry name" value="2-thiour_desulf"/>
    <property type="match status" value="1"/>
</dbReference>
<reference evidence="2 3" key="1">
    <citation type="submission" date="2022-10" db="EMBL/GenBank/DDBJ databases">
        <title>High-quality genome sequences of two octocoral-associated bacteria, Endozoicomonas euniceicola EF212 and Endozoicomonas gorgoniicola PS125.</title>
        <authorList>
            <person name="Chiou Y.-J."/>
            <person name="Chen Y.-H."/>
        </authorList>
    </citation>
    <scope>NUCLEOTIDE SEQUENCE [LARGE SCALE GENOMIC DNA]</scope>
    <source>
        <strain evidence="2 3">PS125</strain>
    </source>
</reference>
<dbReference type="Proteomes" id="UP001209854">
    <property type="component" value="Unassembled WGS sequence"/>
</dbReference>
<dbReference type="InterPro" id="IPR013560">
    <property type="entry name" value="DUF1722"/>
</dbReference>
<comment type="caution">
    <text evidence="2">The sequence shown here is derived from an EMBL/GenBank/DDBJ whole genome shotgun (WGS) entry which is preliminary data.</text>
</comment>
<dbReference type="PIRSF" id="PIRSF037004">
    <property type="entry name" value="UCP037004"/>
    <property type="match status" value="1"/>
</dbReference>
<feature type="domain" description="DUF1722" evidence="1">
    <location>
        <begin position="199"/>
        <end position="315"/>
    </location>
</feature>
<dbReference type="InterPro" id="IPR017087">
    <property type="entry name" value="UCP037004"/>
</dbReference>
<dbReference type="InterPro" id="IPR007553">
    <property type="entry name" value="2-thiour_desulf"/>
</dbReference>
<dbReference type="EMBL" id="JAPFCC010000001">
    <property type="protein sequence ID" value="MCW7553020.1"/>
    <property type="molecule type" value="Genomic_DNA"/>
</dbReference>
<accession>A0ABT3MUG0</accession>
<dbReference type="Pfam" id="PF08349">
    <property type="entry name" value="DUF1722"/>
    <property type="match status" value="1"/>
</dbReference>
<dbReference type="PANTHER" id="PTHR30087">
    <property type="entry name" value="INNER MEMBRANE PROTEIN"/>
    <property type="match status" value="1"/>
</dbReference>
<sequence length="324" mass="37233">MAIVSLPEHKKEISLGISACLMGQKVRYNGDHKKSSYCTNLLSRYFNFVTVCPEVGIGLPIPRKPIRLVGDMHHYRVKGTDDPTLDVTDQLYDYGRQKAEELDGISGYILMQKSPSCGMERVKVYHENGSPLGRSEAGMFARALMEARPLLPVEEEGRLHDPVLRENFINRVIAYHHWHEDVLTDLTYKKMGDFHARYKYQLMAHDQQAYTVLGQLIAQGKTIPLEKMSKDYFEQFMTLMKKKANRKSHTNVLLHILGYLKKSISSADKQQLLKQIENYRSGTIPLIVPLTVLKHFVEVHGSEYIQNQYYLEPHPEAMGLRNNL</sequence>
<protein>
    <submittedName>
        <fullName evidence="2">DUF523 and DUF1722 domain-containing protein</fullName>
    </submittedName>
</protein>
<proteinExistence type="predicted"/>
<keyword evidence="3" id="KW-1185">Reference proteome</keyword>
<evidence type="ECO:0000259" key="1">
    <source>
        <dbReference type="Pfam" id="PF08349"/>
    </source>
</evidence>
<organism evidence="2 3">
    <name type="scientific">Endozoicomonas gorgoniicola</name>
    <dbReference type="NCBI Taxonomy" id="1234144"/>
    <lineage>
        <taxon>Bacteria</taxon>
        <taxon>Pseudomonadati</taxon>
        <taxon>Pseudomonadota</taxon>
        <taxon>Gammaproteobacteria</taxon>
        <taxon>Oceanospirillales</taxon>
        <taxon>Endozoicomonadaceae</taxon>
        <taxon>Endozoicomonas</taxon>
    </lineage>
</organism>
<dbReference type="PANTHER" id="PTHR30087:SF0">
    <property type="entry name" value="INNER MEMBRANE PROTEIN"/>
    <property type="match status" value="1"/>
</dbReference>
<evidence type="ECO:0000313" key="2">
    <source>
        <dbReference type="EMBL" id="MCW7553020.1"/>
    </source>
</evidence>
<dbReference type="RefSeq" id="WP_262567895.1">
    <property type="nucleotide sequence ID" value="NZ_JAPFCC010000001.1"/>
</dbReference>
<gene>
    <name evidence="2" type="ORF">NX722_10290</name>
</gene>
<name>A0ABT3MUG0_9GAMM</name>